<dbReference type="RefSeq" id="WP_095044260.1">
    <property type="nucleotide sequence ID" value="NZ_LN890655.1"/>
</dbReference>
<evidence type="ECO:0000259" key="2">
    <source>
        <dbReference type="Pfam" id="PF00534"/>
    </source>
</evidence>
<dbReference type="PANTHER" id="PTHR46401:SF2">
    <property type="entry name" value="GLYCOSYLTRANSFERASE WBBK-RELATED"/>
    <property type="match status" value="1"/>
</dbReference>
<dbReference type="Pfam" id="PF00534">
    <property type="entry name" value="Glycos_transf_1"/>
    <property type="match status" value="1"/>
</dbReference>
<organism evidence="4 5">
    <name type="scientific">Candidatus Promineifilum breve</name>
    <dbReference type="NCBI Taxonomy" id="1806508"/>
    <lineage>
        <taxon>Bacteria</taxon>
        <taxon>Bacillati</taxon>
        <taxon>Chloroflexota</taxon>
        <taxon>Ardenticatenia</taxon>
        <taxon>Candidatus Promineifilales</taxon>
        <taxon>Candidatus Promineifilaceae</taxon>
        <taxon>Candidatus Promineifilum</taxon>
    </lineage>
</organism>
<protein>
    <submittedName>
        <fullName evidence="4">Glycosyltransferase</fullName>
    </submittedName>
</protein>
<dbReference type="Gene3D" id="3.40.50.2000">
    <property type="entry name" value="Glycogen Phosphorylase B"/>
    <property type="match status" value="2"/>
</dbReference>
<name>A0A160T7W3_9CHLR</name>
<dbReference type="KEGG" id="pbf:CFX0092_A3112"/>
<evidence type="ECO:0000259" key="3">
    <source>
        <dbReference type="Pfam" id="PF13439"/>
    </source>
</evidence>
<dbReference type="InterPro" id="IPR001296">
    <property type="entry name" value="Glyco_trans_1"/>
</dbReference>
<sequence>MIIGIDASRAASGQRTGTEAYATFLIRALIPAAAERGHTLRLYFNQPPPEGLIPEQDGVERVVIPLSRLWTHARLGHELRRRPPDVFFTPAHVIPVGIRCPAVATVHDLGYEHFPEAHPRRQLAYLRWSTRHNARAGRRVIVDSQATRDDLIKFYGTAPAKIAVVYPGRDPDLKRVDDPAIIAAALARVGIQSPYLLYLGTLQPRKNLVRLVEAFVASGLYNEGYALVLAGKSGWLAEPLLAAVRALPPAVRVHIHLPGYIGEAEKAALLSGATALVFPSLYEGFGFPVLEAQTSGTPVLCSNSSSLPEVAGDGALLVDPLDTAALSLAMRRLASDNALREALIARGYGNLARFTWAKAARQTLSVLESAANGIAPSPGLD</sequence>
<dbReference type="GO" id="GO:0009103">
    <property type="term" value="P:lipopolysaccharide biosynthetic process"/>
    <property type="evidence" value="ECO:0007669"/>
    <property type="project" value="TreeGrafter"/>
</dbReference>
<evidence type="ECO:0000313" key="5">
    <source>
        <dbReference type="Proteomes" id="UP000215027"/>
    </source>
</evidence>
<dbReference type="EMBL" id="LN890655">
    <property type="protein sequence ID" value="CUS04990.2"/>
    <property type="molecule type" value="Genomic_DNA"/>
</dbReference>
<dbReference type="GO" id="GO:0016757">
    <property type="term" value="F:glycosyltransferase activity"/>
    <property type="evidence" value="ECO:0007669"/>
    <property type="project" value="InterPro"/>
</dbReference>
<dbReference type="SUPFAM" id="SSF53756">
    <property type="entry name" value="UDP-Glycosyltransferase/glycogen phosphorylase"/>
    <property type="match status" value="1"/>
</dbReference>
<evidence type="ECO:0000313" key="4">
    <source>
        <dbReference type="EMBL" id="CUS04990.2"/>
    </source>
</evidence>
<dbReference type="CDD" id="cd03809">
    <property type="entry name" value="GT4_MtfB-like"/>
    <property type="match status" value="1"/>
</dbReference>
<feature type="domain" description="Glycosyltransferase subfamily 4-like N-terminal" evidence="3">
    <location>
        <begin position="26"/>
        <end position="172"/>
    </location>
</feature>
<accession>A0A160T7W3</accession>
<proteinExistence type="predicted"/>
<keyword evidence="1" id="KW-0808">Transferase</keyword>
<reference evidence="4" key="1">
    <citation type="submission" date="2016-01" db="EMBL/GenBank/DDBJ databases">
        <authorList>
            <person name="Mcilroy J.S."/>
            <person name="Karst M S."/>
            <person name="Albertsen M."/>
        </authorList>
    </citation>
    <scope>NUCLEOTIDE SEQUENCE</scope>
    <source>
        <strain evidence="4">Cfx-K</strain>
    </source>
</reference>
<keyword evidence="5" id="KW-1185">Reference proteome</keyword>
<feature type="domain" description="Glycosyl transferase family 1" evidence="2">
    <location>
        <begin position="193"/>
        <end position="348"/>
    </location>
</feature>
<dbReference type="InterPro" id="IPR028098">
    <property type="entry name" value="Glyco_trans_4-like_N"/>
</dbReference>
<dbReference type="PANTHER" id="PTHR46401">
    <property type="entry name" value="GLYCOSYLTRANSFERASE WBBK-RELATED"/>
    <property type="match status" value="1"/>
</dbReference>
<dbReference type="Pfam" id="PF13439">
    <property type="entry name" value="Glyco_transf_4"/>
    <property type="match status" value="1"/>
</dbReference>
<dbReference type="OrthoDB" id="9769555at2"/>
<evidence type="ECO:0000256" key="1">
    <source>
        <dbReference type="ARBA" id="ARBA00022679"/>
    </source>
</evidence>
<dbReference type="Proteomes" id="UP000215027">
    <property type="component" value="Chromosome I"/>
</dbReference>
<dbReference type="AlphaFoldDB" id="A0A160T7W3"/>
<gene>
    <name evidence="4" type="ORF">CFX0092_A3112</name>
</gene>